<evidence type="ECO:0000256" key="7">
    <source>
        <dbReference type="SAM" id="Phobius"/>
    </source>
</evidence>
<organism evidence="9 10">
    <name type="scientific">Pseudomonas hormoni</name>
    <dbReference type="NCBI Taxonomy" id="3093767"/>
    <lineage>
        <taxon>Bacteria</taxon>
        <taxon>Pseudomonadati</taxon>
        <taxon>Pseudomonadota</taxon>
        <taxon>Gammaproteobacteria</taxon>
        <taxon>Pseudomonadales</taxon>
        <taxon>Pseudomonadaceae</taxon>
        <taxon>Pseudomonas</taxon>
    </lineage>
</organism>
<dbReference type="InterPro" id="IPR005467">
    <property type="entry name" value="His_kinase_dom"/>
</dbReference>
<dbReference type="Pfam" id="PF02518">
    <property type="entry name" value="HATPase_c"/>
    <property type="match status" value="1"/>
</dbReference>
<keyword evidence="7" id="KW-1133">Transmembrane helix</keyword>
<evidence type="ECO:0000313" key="10">
    <source>
        <dbReference type="Proteomes" id="UP000681155"/>
    </source>
</evidence>
<reference evidence="9 10" key="1">
    <citation type="submission" date="2021-05" db="EMBL/GenBank/DDBJ databases">
        <title>Complete genome of the cytokinin-producing biocontrol strain Pseudomonas fluorescens G20-18.</title>
        <authorList>
            <person name="Nielsen T.K."/>
            <person name="Mekureyaw M.F."/>
            <person name="Hansen L.H."/>
            <person name="Nicolaisen M.H."/>
            <person name="Roitsch T.G."/>
            <person name="Hennessy R.C."/>
        </authorList>
    </citation>
    <scope>NUCLEOTIDE SEQUENCE [LARGE SCALE GENOMIC DNA]</scope>
    <source>
        <strain evidence="9 10">G20-18</strain>
    </source>
</reference>
<proteinExistence type="predicted"/>
<keyword evidence="7" id="KW-0812">Transmembrane</keyword>
<feature type="transmembrane region" description="Helical" evidence="7">
    <location>
        <begin position="212"/>
        <end position="234"/>
    </location>
</feature>
<dbReference type="InterPro" id="IPR004358">
    <property type="entry name" value="Sig_transdc_His_kin-like_C"/>
</dbReference>
<keyword evidence="4" id="KW-0418">Kinase</keyword>
<sequence length="564" mass="62269">MPLPKRGNKLQALPSAAAGLQEILRAPKNMTTPDTGTGAPFPLRWLAVGLVFTVVVLLTMLWFAFDSFRSVTTVQLRDLHLQELSGRIVYLDEVLTMSARMAATTGDLQWERRYRQFEPQLDSIIKETMQLTSLSDSAEVTKQTDAANLKLVDMENQSFALVRAGQPSQAKSILLGEAYEAQKKIYAKGIFRLGQYIQEDLAASQLDKRNQAIFSVTAALLSIVFLFVTWLLVWSKLHRWRTDQATNFAALAKAEAALQIAHDDLEKRVKERTEQLEQLEQIHKQLVEASRKAGMAEIANNMLHNVGNVLNSVNISADLVSRKMHTSKAQGLDKAVQLINEHAADLGDFMTRDEKGKLLPGYLNQLVEALATEQQNIVKELGHLTNSVDHIKDILATQQSYSGVSSIVEPLQITDLLEEALRMHIGALTRDQVTVVKEFSKVPVLLLDKHKVLLILINLISNAKHAMAHLVDRSRTMTLSVDVVEKGNLRVCVKDEGEGIALENLAQIFAHGFTTRKDGHGFGLHSCALAAMEMEGTLSAHSDGPGKGAIFTLEIPLKSPVGGL</sequence>
<evidence type="ECO:0000313" key="9">
    <source>
        <dbReference type="EMBL" id="QVW25736.1"/>
    </source>
</evidence>
<keyword evidence="5" id="KW-0902">Two-component regulatory system</keyword>
<dbReference type="InterPro" id="IPR036890">
    <property type="entry name" value="HATPase_C_sf"/>
</dbReference>
<dbReference type="PRINTS" id="PR00344">
    <property type="entry name" value="BCTRLSENSOR"/>
</dbReference>
<dbReference type="InterPro" id="IPR050736">
    <property type="entry name" value="Sensor_HK_Regulatory"/>
</dbReference>
<keyword evidence="6" id="KW-0175">Coiled coil</keyword>
<dbReference type="SMART" id="SM00387">
    <property type="entry name" value="HATPase_c"/>
    <property type="match status" value="1"/>
</dbReference>
<dbReference type="SUPFAM" id="SSF55874">
    <property type="entry name" value="ATPase domain of HSP90 chaperone/DNA topoisomerase II/histidine kinase"/>
    <property type="match status" value="1"/>
</dbReference>
<dbReference type="Proteomes" id="UP000681155">
    <property type="component" value="Chromosome"/>
</dbReference>
<evidence type="ECO:0000256" key="3">
    <source>
        <dbReference type="ARBA" id="ARBA00022679"/>
    </source>
</evidence>
<feature type="transmembrane region" description="Helical" evidence="7">
    <location>
        <begin position="41"/>
        <end position="65"/>
    </location>
</feature>
<protein>
    <recommendedName>
        <fullName evidence="2">histidine kinase</fullName>
        <ecNumber evidence="2">2.7.13.3</ecNumber>
    </recommendedName>
</protein>
<dbReference type="EC" id="2.7.13.3" evidence="2"/>
<dbReference type="Gene3D" id="1.10.287.130">
    <property type="match status" value="1"/>
</dbReference>
<evidence type="ECO:0000256" key="5">
    <source>
        <dbReference type="ARBA" id="ARBA00023012"/>
    </source>
</evidence>
<dbReference type="RefSeq" id="WP_214382835.1">
    <property type="nucleotide sequence ID" value="NZ_CP075566.1"/>
</dbReference>
<dbReference type="PROSITE" id="PS50109">
    <property type="entry name" value="HIS_KIN"/>
    <property type="match status" value="1"/>
</dbReference>
<evidence type="ECO:0000256" key="6">
    <source>
        <dbReference type="SAM" id="Coils"/>
    </source>
</evidence>
<dbReference type="PANTHER" id="PTHR43711:SF26">
    <property type="entry name" value="SENSOR HISTIDINE KINASE RCSC"/>
    <property type="match status" value="1"/>
</dbReference>
<dbReference type="PANTHER" id="PTHR43711">
    <property type="entry name" value="TWO-COMPONENT HISTIDINE KINASE"/>
    <property type="match status" value="1"/>
</dbReference>
<name>A0ABX8F2Y9_9PSED</name>
<accession>A0ABX8F2Y9</accession>
<feature type="coiled-coil region" evidence="6">
    <location>
        <begin position="262"/>
        <end position="292"/>
    </location>
</feature>
<evidence type="ECO:0000259" key="8">
    <source>
        <dbReference type="PROSITE" id="PS50109"/>
    </source>
</evidence>
<comment type="catalytic activity">
    <reaction evidence="1">
        <text>ATP + protein L-histidine = ADP + protein N-phospho-L-histidine.</text>
        <dbReference type="EC" id="2.7.13.3"/>
    </reaction>
</comment>
<evidence type="ECO:0000256" key="2">
    <source>
        <dbReference type="ARBA" id="ARBA00012438"/>
    </source>
</evidence>
<dbReference type="InterPro" id="IPR003594">
    <property type="entry name" value="HATPase_dom"/>
</dbReference>
<evidence type="ECO:0000256" key="1">
    <source>
        <dbReference type="ARBA" id="ARBA00000085"/>
    </source>
</evidence>
<feature type="domain" description="Histidine kinase" evidence="8">
    <location>
        <begin position="377"/>
        <end position="559"/>
    </location>
</feature>
<evidence type="ECO:0000256" key="4">
    <source>
        <dbReference type="ARBA" id="ARBA00022777"/>
    </source>
</evidence>
<keyword evidence="7" id="KW-0472">Membrane</keyword>
<keyword evidence="3" id="KW-0808">Transferase</keyword>
<dbReference type="EMBL" id="CP075566">
    <property type="protein sequence ID" value="QVW25736.1"/>
    <property type="molecule type" value="Genomic_DNA"/>
</dbReference>
<keyword evidence="10" id="KW-1185">Reference proteome</keyword>
<dbReference type="Gene3D" id="3.30.565.10">
    <property type="entry name" value="Histidine kinase-like ATPase, C-terminal domain"/>
    <property type="match status" value="1"/>
</dbReference>
<gene>
    <name evidence="9" type="ORF">KJF94_09415</name>
</gene>